<reference evidence="1" key="1">
    <citation type="submission" date="2021-01" db="EMBL/GenBank/DDBJ databases">
        <authorList>
            <person name="Corre E."/>
            <person name="Pelletier E."/>
            <person name="Niang G."/>
            <person name="Scheremetjew M."/>
            <person name="Finn R."/>
            <person name="Kale V."/>
            <person name="Holt S."/>
            <person name="Cochrane G."/>
            <person name="Meng A."/>
            <person name="Brown T."/>
            <person name="Cohen L."/>
        </authorList>
    </citation>
    <scope>NUCLEOTIDE SEQUENCE</scope>
    <source>
        <strain evidence="1">CCMP1756</strain>
    </source>
</reference>
<dbReference type="EMBL" id="HBIW01012234">
    <property type="protein sequence ID" value="CAE0695067.1"/>
    <property type="molecule type" value="Transcribed_RNA"/>
</dbReference>
<proteinExistence type="predicted"/>
<evidence type="ECO:0000313" key="1">
    <source>
        <dbReference type="EMBL" id="CAE0695067.1"/>
    </source>
</evidence>
<dbReference type="AlphaFoldDB" id="A0A7S3ZV51"/>
<sequence>MCTEKSFFNDVSSAHLQKGHPLAHLATSFRSIQQHPPGGFDKSSNAHTLNPYSNQPNLNKVFATKSVRDEKGNQRMQRDFFLNSSSKQHREFLLSTCVLGSISTCVSYL</sequence>
<accession>A0A7S3ZV51</accession>
<organism evidence="1">
    <name type="scientific">Pelagomonas calceolata</name>
    <dbReference type="NCBI Taxonomy" id="35677"/>
    <lineage>
        <taxon>Eukaryota</taxon>
        <taxon>Sar</taxon>
        <taxon>Stramenopiles</taxon>
        <taxon>Ochrophyta</taxon>
        <taxon>Pelagophyceae</taxon>
        <taxon>Pelagomonadales</taxon>
        <taxon>Pelagomonadaceae</taxon>
        <taxon>Pelagomonas</taxon>
    </lineage>
</organism>
<protein>
    <submittedName>
        <fullName evidence="1">Uncharacterized protein</fullName>
    </submittedName>
</protein>
<gene>
    <name evidence="1" type="ORF">PCAL00307_LOCUS10503</name>
</gene>
<name>A0A7S3ZV51_9STRA</name>